<comment type="caution">
    <text evidence="1">The sequence shown here is derived from an EMBL/GenBank/DDBJ whole genome shotgun (WGS) entry which is preliminary data.</text>
</comment>
<accession>A0ACC2M2L2</accession>
<protein>
    <submittedName>
        <fullName evidence="1">Uncharacterized protein</fullName>
    </submittedName>
</protein>
<proteinExistence type="predicted"/>
<organism evidence="1 2">
    <name type="scientific">Persea americana</name>
    <name type="common">Avocado</name>
    <dbReference type="NCBI Taxonomy" id="3435"/>
    <lineage>
        <taxon>Eukaryota</taxon>
        <taxon>Viridiplantae</taxon>
        <taxon>Streptophyta</taxon>
        <taxon>Embryophyta</taxon>
        <taxon>Tracheophyta</taxon>
        <taxon>Spermatophyta</taxon>
        <taxon>Magnoliopsida</taxon>
        <taxon>Magnoliidae</taxon>
        <taxon>Laurales</taxon>
        <taxon>Lauraceae</taxon>
        <taxon>Persea</taxon>
    </lineage>
</organism>
<reference evidence="1 2" key="1">
    <citation type="journal article" date="2022" name="Hortic Res">
        <title>A haplotype resolved chromosomal level avocado genome allows analysis of novel avocado genes.</title>
        <authorList>
            <person name="Nath O."/>
            <person name="Fletcher S.J."/>
            <person name="Hayward A."/>
            <person name="Shaw L.M."/>
            <person name="Masouleh A.K."/>
            <person name="Furtado A."/>
            <person name="Henry R.J."/>
            <person name="Mitter N."/>
        </authorList>
    </citation>
    <scope>NUCLEOTIDE SEQUENCE [LARGE SCALE GENOMIC DNA]</scope>
    <source>
        <strain evidence="2">cv. Hass</strain>
    </source>
</reference>
<dbReference type="EMBL" id="CM056813">
    <property type="protein sequence ID" value="KAJ8639688.1"/>
    <property type="molecule type" value="Genomic_DNA"/>
</dbReference>
<keyword evidence="2" id="KW-1185">Reference proteome</keyword>
<gene>
    <name evidence="1" type="ORF">MRB53_016382</name>
</gene>
<evidence type="ECO:0000313" key="2">
    <source>
        <dbReference type="Proteomes" id="UP001234297"/>
    </source>
</evidence>
<sequence length="112" mass="13317">MWQHHSSDTGSQCTVEDKFKQFVQSQMRINTQISKIISRMTQRPQSSQFPPVVTPRELDQYELFERFYKRKPSEFSGCGDPMEANAWIIKMDRIFRMLSCTGRQRVQLVTYM</sequence>
<dbReference type="Proteomes" id="UP001234297">
    <property type="component" value="Chromosome 5"/>
</dbReference>
<name>A0ACC2M2L2_PERAE</name>
<evidence type="ECO:0000313" key="1">
    <source>
        <dbReference type="EMBL" id="KAJ8639688.1"/>
    </source>
</evidence>